<organism evidence="1">
    <name type="scientific">Alectorobius mimon</name>
    <dbReference type="NCBI Taxonomy" id="360319"/>
    <lineage>
        <taxon>Eukaryota</taxon>
        <taxon>Metazoa</taxon>
        <taxon>Ecdysozoa</taxon>
        <taxon>Arthropoda</taxon>
        <taxon>Chelicerata</taxon>
        <taxon>Arachnida</taxon>
        <taxon>Acari</taxon>
        <taxon>Parasitiformes</taxon>
        <taxon>Ixodida</taxon>
        <taxon>Ixodoidea</taxon>
        <taxon>Argasidae</taxon>
        <taxon>Ornithodorinae</taxon>
        <taxon>Alectorobius</taxon>
    </lineage>
</organism>
<accession>A0A147B6V3</accession>
<reference evidence="1" key="1">
    <citation type="submission" date="2016-03" db="EMBL/GenBank/DDBJ databases">
        <title>Gut transcriptome analysis on engorged females of Ornithodoros mimon (Acari: Argasidae) and phylogenetic inferences of soft ticks.</title>
        <authorList>
            <person name="Landulfo G.A."/>
            <person name="Giovanni D."/>
            <person name="Carvalho E."/>
            <person name="Junqueira-de-Azevedo I."/>
            <person name="Patane J."/>
            <person name="Mendoca R."/>
            <person name="Barros-Battesti D."/>
        </authorList>
    </citation>
    <scope>NUCLEOTIDE SEQUENCE</scope>
    <source>
        <strain evidence="1">Females</strain>
        <tissue evidence="1">Gut</tissue>
    </source>
</reference>
<proteinExistence type="predicted"/>
<feature type="non-terminal residue" evidence="1">
    <location>
        <position position="1"/>
    </location>
</feature>
<protein>
    <submittedName>
        <fullName evidence="1">Uncharacterized protein</fullName>
    </submittedName>
</protein>
<dbReference type="AlphaFoldDB" id="A0A147B6V3"/>
<evidence type="ECO:0000313" key="1">
    <source>
        <dbReference type="EMBL" id="JAR86467.1"/>
    </source>
</evidence>
<dbReference type="EMBL" id="GEIB01001976">
    <property type="protein sequence ID" value="JAR86467.1"/>
    <property type="molecule type" value="Transcribed_RNA"/>
</dbReference>
<feature type="non-terminal residue" evidence="1">
    <location>
        <position position="160"/>
    </location>
</feature>
<name>A0A147B6V3_9ACAR</name>
<sequence>YHTRTPQWYFCSTCYTMVHLYHMLVQRWCISSTMLHCATSLPHADTAVAYMWRGATLCYAGTTMKFQWYIGSTMLRHGRQRGVQDYVAVRACFNARYLKAFGIFRGEVLSTQSGLFSALSATEFAALSTTEFAINRVKCARVIGPLSLVARTSQVLSVYI</sequence>